<feature type="transmembrane region" description="Helical" evidence="1">
    <location>
        <begin position="49"/>
        <end position="67"/>
    </location>
</feature>
<keyword evidence="1" id="KW-0812">Transmembrane</keyword>
<keyword evidence="1" id="KW-0472">Membrane</keyword>
<dbReference type="Pfam" id="PF10852">
    <property type="entry name" value="DUF2651"/>
    <property type="match status" value="1"/>
</dbReference>
<sequence>MYIVFVVLPLVVLAASVLGWFLFRRWYVVPLLTLVTLLVLTYTQFNSSFLIWAVFFPVYSAAISILLRQFSLLRNRKKTV</sequence>
<evidence type="ECO:0000313" key="3">
    <source>
        <dbReference type="Proteomes" id="UP000004080"/>
    </source>
</evidence>
<dbReference type="AlphaFoldDB" id="I8UBA5"/>
<reference evidence="2 3" key="1">
    <citation type="journal article" date="2012" name="J. Bacteriol.">
        <title>Genome of Bacillus macauensis ZFHKF-1, a Long-Chain-Forming Bacterium.</title>
        <authorList>
            <person name="Cai L."/>
            <person name="Zhang T."/>
        </authorList>
    </citation>
    <scope>NUCLEOTIDE SEQUENCE [LARGE SCALE GENOMIC DNA]</scope>
    <source>
        <strain evidence="2 3">ZFHKF-1</strain>
    </source>
</reference>
<gene>
    <name evidence="2" type="ORF">A374_16518</name>
</gene>
<dbReference type="EMBL" id="AKKV01000037">
    <property type="protein sequence ID" value="EIT84225.1"/>
    <property type="molecule type" value="Genomic_DNA"/>
</dbReference>
<comment type="caution">
    <text evidence="2">The sequence shown here is derived from an EMBL/GenBank/DDBJ whole genome shotgun (WGS) entry which is preliminary data.</text>
</comment>
<organism evidence="2 3">
    <name type="scientific">Fictibacillus macauensis ZFHKF-1</name>
    <dbReference type="NCBI Taxonomy" id="1196324"/>
    <lineage>
        <taxon>Bacteria</taxon>
        <taxon>Bacillati</taxon>
        <taxon>Bacillota</taxon>
        <taxon>Bacilli</taxon>
        <taxon>Bacillales</taxon>
        <taxon>Fictibacillaceae</taxon>
        <taxon>Fictibacillus</taxon>
    </lineage>
</organism>
<protein>
    <recommendedName>
        <fullName evidence="4">DUF2651 domain-containing protein</fullName>
    </recommendedName>
</protein>
<dbReference type="Proteomes" id="UP000004080">
    <property type="component" value="Unassembled WGS sequence"/>
</dbReference>
<dbReference type="InterPro" id="IPR020258">
    <property type="entry name" value="Uncharacterised_YbeF"/>
</dbReference>
<evidence type="ECO:0000313" key="2">
    <source>
        <dbReference type="EMBL" id="EIT84225.1"/>
    </source>
</evidence>
<proteinExistence type="predicted"/>
<dbReference type="PATRIC" id="fig|1196324.3.peg.3379"/>
<evidence type="ECO:0008006" key="4">
    <source>
        <dbReference type="Google" id="ProtNLM"/>
    </source>
</evidence>
<evidence type="ECO:0000256" key="1">
    <source>
        <dbReference type="SAM" id="Phobius"/>
    </source>
</evidence>
<keyword evidence="3" id="KW-1185">Reference proteome</keyword>
<dbReference type="eggNOG" id="ENOG502ZPKI">
    <property type="taxonomic scope" value="Bacteria"/>
</dbReference>
<feature type="transmembrane region" description="Helical" evidence="1">
    <location>
        <begin position="6"/>
        <end position="22"/>
    </location>
</feature>
<keyword evidence="1" id="KW-1133">Transmembrane helix</keyword>
<accession>I8UBA5</accession>
<feature type="transmembrane region" description="Helical" evidence="1">
    <location>
        <begin position="27"/>
        <end position="43"/>
    </location>
</feature>
<dbReference type="RefSeq" id="WP_007203376.1">
    <property type="nucleotide sequence ID" value="NZ_AKKV01000037.1"/>
</dbReference>
<name>I8UBA5_9BACL</name>